<keyword evidence="3 4" id="KW-0456">Lyase</keyword>
<dbReference type="CDD" id="cd03320">
    <property type="entry name" value="OSBS"/>
    <property type="match status" value="1"/>
</dbReference>
<keyword evidence="4" id="KW-0474">Menaquinone biosynthesis</keyword>
<dbReference type="GO" id="GO:0009234">
    <property type="term" value="P:menaquinone biosynthetic process"/>
    <property type="evidence" value="ECO:0007669"/>
    <property type="project" value="UniProtKB-UniRule"/>
</dbReference>
<dbReference type="SFLD" id="SFLDS00001">
    <property type="entry name" value="Enolase"/>
    <property type="match status" value="1"/>
</dbReference>
<dbReference type="Pfam" id="PF13378">
    <property type="entry name" value="MR_MLE_C"/>
    <property type="match status" value="1"/>
</dbReference>
<dbReference type="PANTHER" id="PTHR48073">
    <property type="entry name" value="O-SUCCINYLBENZOATE SYNTHASE-RELATED"/>
    <property type="match status" value="1"/>
</dbReference>
<dbReference type="SUPFAM" id="SSF51604">
    <property type="entry name" value="Enolase C-terminal domain-like"/>
    <property type="match status" value="1"/>
</dbReference>
<evidence type="ECO:0000259" key="6">
    <source>
        <dbReference type="SMART" id="SM00922"/>
    </source>
</evidence>
<dbReference type="HAMAP" id="MF_00470">
    <property type="entry name" value="MenC_1"/>
    <property type="match status" value="1"/>
</dbReference>
<comment type="cofactor">
    <cofactor evidence="4">
        <name>a divalent metal cation</name>
        <dbReference type="ChEBI" id="CHEBI:60240"/>
    </cofactor>
</comment>
<feature type="domain" description="Mandelate racemase/muconate lactonizing enzyme C-terminal" evidence="6">
    <location>
        <begin position="135"/>
        <end position="235"/>
    </location>
</feature>
<dbReference type="GO" id="GO:0000287">
    <property type="term" value="F:magnesium ion binding"/>
    <property type="evidence" value="ECO:0007669"/>
    <property type="project" value="UniProtKB-UniRule"/>
</dbReference>
<feature type="region of interest" description="Disordered" evidence="5">
    <location>
        <begin position="88"/>
        <end position="120"/>
    </location>
</feature>
<accession>A0A150H8V7</accession>
<comment type="caution">
    <text evidence="7">The sequence shown here is derived from an EMBL/GenBank/DDBJ whole genome shotgun (WGS) entry which is preliminary data.</text>
</comment>
<comment type="pathway">
    <text evidence="4">Quinol/quinone metabolism; menaquinone biosynthesis.</text>
</comment>
<keyword evidence="1 4" id="KW-0479">Metal-binding</keyword>
<reference evidence="7 8" key="1">
    <citation type="submission" date="2016-01" db="EMBL/GenBank/DDBJ databases">
        <title>Use of Whole Genome Sequencing to ascertain that Brevibacterium massiliense (Roux, Raoult 2009) is a later heterotypic synonym of Brevibacterium ravenspurgense (Mages 2008).</title>
        <authorList>
            <person name="Bernier A.-M."/>
            <person name="Burdz T."/>
            <person name="Huynh C."/>
            <person name="Pachecho A.L."/>
            <person name="Wiebe D."/>
            <person name="Bonner C."/>
            <person name="Bernard K."/>
        </authorList>
    </citation>
    <scope>NUCLEOTIDE SEQUENCE [LARGE SCALE GENOMIC DNA]</scope>
    <source>
        <strain evidence="7 8">CCUG56047</strain>
    </source>
</reference>
<dbReference type="GO" id="GO:0016853">
    <property type="term" value="F:isomerase activity"/>
    <property type="evidence" value="ECO:0007669"/>
    <property type="project" value="UniProtKB-KW"/>
</dbReference>
<evidence type="ECO:0000256" key="5">
    <source>
        <dbReference type="SAM" id="MobiDB-lite"/>
    </source>
</evidence>
<evidence type="ECO:0000256" key="3">
    <source>
        <dbReference type="ARBA" id="ARBA00023239"/>
    </source>
</evidence>
<dbReference type="InterPro" id="IPR029065">
    <property type="entry name" value="Enolase_C-like"/>
</dbReference>
<protein>
    <recommendedName>
        <fullName evidence="4">o-succinylbenzoate synthase</fullName>
        <shortName evidence="4">OSB synthase</shortName>
        <shortName evidence="4">OSBS</shortName>
        <ecNumber evidence="4">4.2.1.113</ecNumber>
    </recommendedName>
    <alternativeName>
        <fullName evidence="4">4-(2'-carboxyphenyl)-4-oxybutyric acid synthase</fullName>
    </alternativeName>
    <alternativeName>
        <fullName evidence="4">o-succinylbenzoic acid synthase</fullName>
    </alternativeName>
</protein>
<name>A0A150H8V7_9MICO</name>
<dbReference type="Gene3D" id="3.30.390.10">
    <property type="entry name" value="Enolase-like, N-terminal domain"/>
    <property type="match status" value="1"/>
</dbReference>
<dbReference type="AlphaFoldDB" id="A0A150H8V7"/>
<evidence type="ECO:0000313" key="8">
    <source>
        <dbReference type="Proteomes" id="UP000243589"/>
    </source>
</evidence>
<dbReference type="Pfam" id="PF18374">
    <property type="entry name" value="Enolase_like_N"/>
    <property type="match status" value="1"/>
</dbReference>
<dbReference type="NCBIfam" id="NF002782">
    <property type="entry name" value="PRK02901.1"/>
    <property type="match status" value="1"/>
</dbReference>
<dbReference type="SMART" id="SM00922">
    <property type="entry name" value="MR_MLE"/>
    <property type="match status" value="1"/>
</dbReference>
<feature type="active site" description="Proton donor" evidence="4">
    <location>
        <position position="154"/>
    </location>
</feature>
<dbReference type="Gene3D" id="3.20.20.120">
    <property type="entry name" value="Enolase-like C-terminal domain"/>
    <property type="match status" value="1"/>
</dbReference>
<dbReference type="Proteomes" id="UP000243589">
    <property type="component" value="Unassembled WGS sequence"/>
</dbReference>
<evidence type="ECO:0000256" key="4">
    <source>
        <dbReference type="HAMAP-Rule" id="MF_00470"/>
    </source>
</evidence>
<dbReference type="EC" id="4.2.1.113" evidence="4"/>
<dbReference type="SFLD" id="SFLDG00180">
    <property type="entry name" value="muconate_cycloisomerase"/>
    <property type="match status" value="1"/>
</dbReference>
<dbReference type="InterPro" id="IPR010196">
    <property type="entry name" value="OSB_synthase_MenC1"/>
</dbReference>
<feature type="binding site" evidence="4">
    <location>
        <position position="246"/>
    </location>
    <ligand>
        <name>Mg(2+)</name>
        <dbReference type="ChEBI" id="CHEBI:18420"/>
    </ligand>
</feature>
<dbReference type="PANTHER" id="PTHR48073:SF2">
    <property type="entry name" value="O-SUCCINYLBENZOATE SYNTHASE"/>
    <property type="match status" value="1"/>
</dbReference>
<dbReference type="SFLD" id="SFLDF00009">
    <property type="entry name" value="o-succinylbenzoate_synthase"/>
    <property type="match status" value="1"/>
</dbReference>
<dbReference type="PATRIC" id="fig|479117.4.peg.1582"/>
<comment type="pathway">
    <text evidence="4">Quinol/quinone metabolism; 1,4-dihydroxy-2-naphthoate biosynthesis; 1,4-dihydroxy-2-naphthoate from chorismate: step 4/7.</text>
</comment>
<feature type="binding site" evidence="4">
    <location>
        <position position="216"/>
    </location>
    <ligand>
        <name>Mg(2+)</name>
        <dbReference type="ChEBI" id="CHEBI:18420"/>
    </ligand>
</feature>
<dbReference type="RefSeq" id="WP_062022104.1">
    <property type="nucleotide sequence ID" value="NZ_LQQC01000010.1"/>
</dbReference>
<evidence type="ECO:0000256" key="1">
    <source>
        <dbReference type="ARBA" id="ARBA00022723"/>
    </source>
</evidence>
<dbReference type="InterPro" id="IPR036849">
    <property type="entry name" value="Enolase-like_C_sf"/>
</dbReference>
<dbReference type="UniPathway" id="UPA00079"/>
<dbReference type="UniPathway" id="UPA01057">
    <property type="reaction ID" value="UER00165"/>
</dbReference>
<comment type="function">
    <text evidence="4">Converts 2-succinyl-6-hydroxy-2,4-cyclohexadiene-1-carboxylate (SHCHC) to 2-succinylbenzoate (OSB).</text>
</comment>
<comment type="catalytic activity">
    <reaction evidence="4">
        <text>(1R,6R)-6-hydroxy-2-succinyl-cyclohexa-2,4-diene-1-carboxylate = 2-succinylbenzoate + H2O</text>
        <dbReference type="Rhea" id="RHEA:10196"/>
        <dbReference type="ChEBI" id="CHEBI:15377"/>
        <dbReference type="ChEBI" id="CHEBI:18325"/>
        <dbReference type="ChEBI" id="CHEBI:58689"/>
        <dbReference type="EC" id="4.2.1.113"/>
    </reaction>
</comment>
<feature type="binding site" evidence="4">
    <location>
        <position position="185"/>
    </location>
    <ligand>
        <name>Mg(2+)</name>
        <dbReference type="ChEBI" id="CHEBI:18420"/>
    </ligand>
</feature>
<comment type="similarity">
    <text evidence="4">Belongs to the mandelate racemase/muconate lactonizing enzyme family. MenC type 1 subfamily.</text>
</comment>
<proteinExistence type="inferred from homology"/>
<keyword evidence="8" id="KW-1185">Reference proteome</keyword>
<dbReference type="InterPro" id="IPR029017">
    <property type="entry name" value="Enolase-like_N"/>
</dbReference>
<dbReference type="GO" id="GO:0043748">
    <property type="term" value="F:O-succinylbenzoate synthase activity"/>
    <property type="evidence" value="ECO:0007669"/>
    <property type="project" value="UniProtKB-EC"/>
</dbReference>
<keyword evidence="2 4" id="KW-0460">Magnesium</keyword>
<dbReference type="EMBL" id="LQQC01000010">
    <property type="protein sequence ID" value="KXZ58546.1"/>
    <property type="molecule type" value="Genomic_DNA"/>
</dbReference>
<keyword evidence="7" id="KW-0413">Isomerase</keyword>
<sequence length="387" mass="41097">MSYSLSAAHLPADLPSDLPADPREFFTDVRVVELPMTTRFRGITSRQVCLLRGPKGWAEFSPFPEYGPQEAHRWLAAAIEFSLNPHGPAGLLEPGTSTSSASPAKAHEVPPAPAYSGRLSGARVPVNGTVPAVSAEDVPGVLDRFDGVGVFKIKIAEHGAASKDADVARVRAVLAASPNAKIRLDANGKLSIDEAVAHLRKLITLDGFVQRLEYVEQPVANVEDMARLRERLQADSELCGIRIAADENIRRSDDPLRVAQLGAADHIVVKAQPLGGVAAAVRIVQSCGLPATVSSALESSIGLAAGAQLALALARRGEGEVWAAGLGTASLLAADVVDHPRRPHGGTINTDPMDVSVQLAEDHRAPAEAQEWWRARLAACWKLLREA</sequence>
<feature type="active site" description="Proton acceptor" evidence="4">
    <location>
        <position position="270"/>
    </location>
</feature>
<organism evidence="7 8">
    <name type="scientific">Brevibacterium ravenspurgense</name>
    <dbReference type="NCBI Taxonomy" id="479117"/>
    <lineage>
        <taxon>Bacteria</taxon>
        <taxon>Bacillati</taxon>
        <taxon>Actinomycetota</taxon>
        <taxon>Actinomycetes</taxon>
        <taxon>Micrococcales</taxon>
        <taxon>Brevibacteriaceae</taxon>
        <taxon>Brevibacterium</taxon>
    </lineage>
</organism>
<gene>
    <name evidence="7" type="primary">ykfB</name>
    <name evidence="4" type="synonym">menC</name>
    <name evidence="7" type="ORF">Bravens_01595</name>
</gene>
<dbReference type="InterPro" id="IPR013342">
    <property type="entry name" value="Mandelate_racemase_C"/>
</dbReference>
<evidence type="ECO:0000313" key="7">
    <source>
        <dbReference type="EMBL" id="KXZ58546.1"/>
    </source>
</evidence>
<evidence type="ECO:0000256" key="2">
    <source>
        <dbReference type="ARBA" id="ARBA00022842"/>
    </source>
</evidence>